<dbReference type="OrthoDB" id="4440408at2759"/>
<accession>A0A9W4MSF4</accession>
<reference evidence="1" key="1">
    <citation type="submission" date="2021-07" db="EMBL/GenBank/DDBJ databases">
        <authorList>
            <person name="Branca A.L. A."/>
        </authorList>
    </citation>
    <scope>NUCLEOTIDE SEQUENCE</scope>
</reference>
<dbReference type="Proteomes" id="UP001153618">
    <property type="component" value="Unassembled WGS sequence"/>
</dbReference>
<gene>
    <name evidence="1" type="ORF">POLS_LOCUS4892</name>
</gene>
<evidence type="ECO:0000313" key="2">
    <source>
        <dbReference type="Proteomes" id="UP001153618"/>
    </source>
</evidence>
<dbReference type="EMBL" id="CAJVOS010000025">
    <property type="protein sequence ID" value="CAG8108912.1"/>
    <property type="molecule type" value="Genomic_DNA"/>
</dbReference>
<protein>
    <submittedName>
        <fullName evidence="1">Uncharacterized protein</fullName>
    </submittedName>
</protein>
<evidence type="ECO:0000313" key="1">
    <source>
        <dbReference type="EMBL" id="CAG8108912.1"/>
    </source>
</evidence>
<proteinExistence type="predicted"/>
<dbReference type="AlphaFoldDB" id="A0A9W4MSF4"/>
<name>A0A9W4MSF4_PENOL</name>
<keyword evidence="2" id="KW-1185">Reference proteome</keyword>
<sequence length="243" mass="28350">MGVRLPGDSRQEEIDLEKSGKVCSLQRYRWNVLQDKKEPMDIAGLFRVEVRLRENTQAQMRLTAKLQEVLTDPLQKTVILELQEQIAKLSSEYWDLEMRWWEIKCGFYVGPVSRGIDFWRAQPKWYMHPVLIEDCAGRGGCCARDCGCCVHRERRWGRKLAAGHCTTECGCCEKARGFELSDEQKTRLRKLIQPENGTVHYEKIRFASLLGLEVGNFENPLDRINAPKIYWMWAWILAVLAWL</sequence>
<comment type="caution">
    <text evidence="1">The sequence shown here is derived from an EMBL/GenBank/DDBJ whole genome shotgun (WGS) entry which is preliminary data.</text>
</comment>
<organism evidence="1 2">
    <name type="scientific">Penicillium olsonii</name>
    <dbReference type="NCBI Taxonomy" id="99116"/>
    <lineage>
        <taxon>Eukaryota</taxon>
        <taxon>Fungi</taxon>
        <taxon>Dikarya</taxon>
        <taxon>Ascomycota</taxon>
        <taxon>Pezizomycotina</taxon>
        <taxon>Eurotiomycetes</taxon>
        <taxon>Eurotiomycetidae</taxon>
        <taxon>Eurotiales</taxon>
        <taxon>Aspergillaceae</taxon>
        <taxon>Penicillium</taxon>
    </lineage>
</organism>